<comment type="subcellular location">
    <subcellularLocation>
        <location evidence="1">Cell membrane</location>
        <topology evidence="1">Single-pass type I membrane protein</topology>
    </subcellularLocation>
</comment>
<dbReference type="Pfam" id="PF23031">
    <property type="entry name" value="GBD_ELAPOR1"/>
    <property type="match status" value="1"/>
</dbReference>
<gene>
    <name evidence="14" type="primary">LOC116947418</name>
</gene>
<dbReference type="Pfam" id="PF23091">
    <property type="entry name" value="TNFR_ELAPOR1_6th"/>
    <property type="match status" value="1"/>
</dbReference>
<dbReference type="InterPro" id="IPR056608">
    <property type="entry name" value="Elapor1/2_GBD"/>
</dbReference>
<evidence type="ECO:0000256" key="6">
    <source>
        <dbReference type="ARBA" id="ARBA00022989"/>
    </source>
</evidence>
<evidence type="ECO:0000256" key="11">
    <source>
        <dbReference type="SAM" id="SignalP"/>
    </source>
</evidence>
<evidence type="ECO:0000256" key="8">
    <source>
        <dbReference type="ARBA" id="ARBA00023157"/>
    </source>
</evidence>
<keyword evidence="3" id="KW-1003">Cell membrane</keyword>
<feature type="transmembrane region" description="Helical" evidence="10">
    <location>
        <begin position="883"/>
        <end position="907"/>
    </location>
</feature>
<feature type="signal peptide" evidence="11">
    <location>
        <begin position="1"/>
        <end position="20"/>
    </location>
</feature>
<dbReference type="SUPFAM" id="SSF50911">
    <property type="entry name" value="Mannose 6-phosphate receptor domain"/>
    <property type="match status" value="1"/>
</dbReference>
<evidence type="ECO:0000256" key="2">
    <source>
        <dbReference type="ARBA" id="ARBA00007627"/>
    </source>
</evidence>
<evidence type="ECO:0000256" key="7">
    <source>
        <dbReference type="ARBA" id="ARBA00023136"/>
    </source>
</evidence>
<dbReference type="RefSeq" id="XP_032819003.1">
    <property type="nucleotide sequence ID" value="XM_032963112.1"/>
</dbReference>
<organism evidence="13 14">
    <name type="scientific">Petromyzon marinus</name>
    <name type="common">Sea lamprey</name>
    <dbReference type="NCBI Taxonomy" id="7757"/>
    <lineage>
        <taxon>Eukaryota</taxon>
        <taxon>Metazoa</taxon>
        <taxon>Chordata</taxon>
        <taxon>Craniata</taxon>
        <taxon>Vertebrata</taxon>
        <taxon>Cyclostomata</taxon>
        <taxon>Hyperoartia</taxon>
        <taxon>Petromyzontiformes</taxon>
        <taxon>Petromyzontidae</taxon>
        <taxon>Petromyzon</taxon>
    </lineage>
</organism>
<keyword evidence="4 10" id="KW-0812">Transmembrane</keyword>
<evidence type="ECO:0000256" key="1">
    <source>
        <dbReference type="ARBA" id="ARBA00004251"/>
    </source>
</evidence>
<evidence type="ECO:0000313" key="13">
    <source>
        <dbReference type="Proteomes" id="UP001318040"/>
    </source>
</evidence>
<keyword evidence="6 10" id="KW-1133">Transmembrane helix</keyword>
<comment type="similarity">
    <text evidence="2">Belongs to the ELAPOR family.</text>
</comment>
<dbReference type="GO" id="GO:0005886">
    <property type="term" value="C:plasma membrane"/>
    <property type="evidence" value="ECO:0007669"/>
    <property type="project" value="UniProtKB-SubCell"/>
</dbReference>
<evidence type="ECO:0000256" key="10">
    <source>
        <dbReference type="SAM" id="Phobius"/>
    </source>
</evidence>
<feature type="domain" description="MRH" evidence="12">
    <location>
        <begin position="631"/>
        <end position="834"/>
    </location>
</feature>
<dbReference type="KEGG" id="pmrn:116947418"/>
<reference evidence="14" key="1">
    <citation type="submission" date="2025-08" db="UniProtKB">
        <authorList>
            <consortium name="RefSeq"/>
        </authorList>
    </citation>
    <scope>IDENTIFICATION</scope>
    <source>
        <tissue evidence="14">Sperm</tissue>
    </source>
</reference>
<feature type="chain" id="PRO_5042616971" evidence="11">
    <location>
        <begin position="21"/>
        <end position="985"/>
    </location>
</feature>
<dbReference type="InterPro" id="IPR009030">
    <property type="entry name" value="Growth_fac_rcpt_cys_sf"/>
</dbReference>
<dbReference type="PROSITE" id="PS51914">
    <property type="entry name" value="MRH"/>
    <property type="match status" value="1"/>
</dbReference>
<accession>A0AAJ7TLY8</accession>
<dbReference type="InterPro" id="IPR056606">
    <property type="entry name" value="Elapor1/2_C"/>
</dbReference>
<evidence type="ECO:0000256" key="5">
    <source>
        <dbReference type="ARBA" id="ARBA00022729"/>
    </source>
</evidence>
<dbReference type="PANTHER" id="PTHR22727:SF15">
    <property type="entry name" value="MRH DOMAIN-CONTAINING PROTEIN"/>
    <property type="match status" value="1"/>
</dbReference>
<keyword evidence="8" id="KW-1015">Disulfide bond</keyword>
<evidence type="ECO:0000256" key="3">
    <source>
        <dbReference type="ARBA" id="ARBA00022475"/>
    </source>
</evidence>
<dbReference type="Gene3D" id="2.10.50.10">
    <property type="entry name" value="Tumor Necrosis Factor Receptor, subunit A, domain 2"/>
    <property type="match status" value="1"/>
</dbReference>
<dbReference type="InterPro" id="IPR056610">
    <property type="entry name" value="Elapor1/2_TNFR-like"/>
</dbReference>
<proteinExistence type="inferred from homology"/>
<name>A0AAJ7TLY8_PETMA</name>
<keyword evidence="9" id="KW-0325">Glycoprotein</keyword>
<dbReference type="InterPro" id="IPR056607">
    <property type="entry name" value="Elapor1/2_MRH"/>
</dbReference>
<dbReference type="SUPFAM" id="SSF57184">
    <property type="entry name" value="Growth factor receptor domain"/>
    <property type="match status" value="2"/>
</dbReference>
<dbReference type="InterPro" id="IPR044865">
    <property type="entry name" value="MRH_dom"/>
</dbReference>
<dbReference type="InterPro" id="IPR056609">
    <property type="entry name" value="Elapor1-like_3rd"/>
</dbReference>
<evidence type="ECO:0000256" key="9">
    <source>
        <dbReference type="ARBA" id="ARBA00023180"/>
    </source>
</evidence>
<dbReference type="GeneID" id="116947418"/>
<evidence type="ECO:0000259" key="12">
    <source>
        <dbReference type="PROSITE" id="PS51914"/>
    </source>
</evidence>
<dbReference type="Pfam" id="PF23089">
    <property type="entry name" value="ELAPOR1_C"/>
    <property type="match status" value="1"/>
</dbReference>
<dbReference type="InterPro" id="IPR009011">
    <property type="entry name" value="Man6P_isomerase_rcpt-bd_dom_sf"/>
</dbReference>
<protein>
    <submittedName>
        <fullName evidence="14">UPF0577 protein KIAA1324-like homolog</fullName>
    </submittedName>
</protein>
<dbReference type="PANTHER" id="PTHR22727">
    <property type="entry name" value="PROTEIN CBG13728"/>
    <property type="match status" value="1"/>
</dbReference>
<dbReference type="Pfam" id="PF23032">
    <property type="entry name" value="GBD_ELAPOR1-like_3rd"/>
    <property type="match status" value="1"/>
</dbReference>
<evidence type="ECO:0000313" key="14">
    <source>
        <dbReference type="RefSeq" id="XP_032819003.1"/>
    </source>
</evidence>
<dbReference type="InterPro" id="IPR039181">
    <property type="entry name" value="Elapor1/2"/>
</dbReference>
<dbReference type="Pfam" id="PF23087">
    <property type="entry name" value="MRH_ELAPOR1_9th"/>
    <property type="match status" value="1"/>
</dbReference>
<sequence>MAGRWCWLWLLLLVTVQVQCQRMCVESDYRYQYTECDVTGGRWRVAVPHSPGACTGLPEPIKGTECSFSCGPGEFLQMLQQSCERCRAGSYSLGDGVLFDEWDAVPPDFLNMAAMASVEDGPDTPVENCTSSGWTPNGDAIVSNQDECTASLVYAVNLKKPGELVFEYQYPDSGLFFEFFMQNDQCQSLTEEQEQKWIPRTDRGQWLEHRVALQVGNNVVYWRTTGYLLEKVPKPVMIRRIYITGVAYTSQCFPCRPGTFSERTGAASCKPCPRNTFSSKGAVSCTACNATTHYAEPGSSECKLRPPCTARDYFEVHSPCDINHKTQLTYEWVEPKRCREDLAGAVQLPASGDMRPCPPCNPGFQSLNASHCTACPQGNFSNGTDACKSCPVGTESVAGLEYKWWNSLPDTMSSACYSIHYIKCEGKEAWTVGGDHIKSGIGNSDEDYLVLSLQVPFFRPSLVGYGEGDEVGTINFVFETICSSNCEFHFMVDKEKQRSRVVETWRGPHDKQSYTFSVPTNGSFTFSWVFQANIDAAKDHRQTGSSARIYSINVTNAAGGGASYCRPCAVGAGVAGCVPCPPGHYVDTASRECVPCRDGTRLAARKPYGREACLACGPGTRSSKDHASCFSDCTYSYASGERTYFFNYTGLGGLHDRRFGPSFSPKGTKYFYAFNFSLCGNEGQKMAECVDNVTADAEETEGPARAVPAGVRALACRATIVPSDVRSTMLSSQPIGLADRIIGVTTRESMDNISAPVGYFPESTVPDIPDIIHFYRSSDRTVACPQGRASTVRLRCNPDGPPNGEIALPRQCPAGTCDGCTFHFLWMSPLACPLCTHRDYQLITETCSGGSEKLRYMWRRPRVCHGGEALPPDGHRKCELLGFWLRVAIGAGSFLACLLCTLTCYFWKKNRKLAYKYSRLVQSASSRESELPAADSCAIMEGEEEDVIYTNKDKSLFHKLMNMKATSPYEGNREERLALGKTELN</sequence>
<dbReference type="Proteomes" id="UP001318040">
    <property type="component" value="Chromosome 30"/>
</dbReference>
<dbReference type="SMART" id="SM01411">
    <property type="entry name" value="Ephrin_rec_like"/>
    <property type="match status" value="4"/>
</dbReference>
<dbReference type="AlphaFoldDB" id="A0AAJ7TLY8"/>
<keyword evidence="5 11" id="KW-0732">Signal</keyword>
<evidence type="ECO:0000256" key="4">
    <source>
        <dbReference type="ARBA" id="ARBA00022692"/>
    </source>
</evidence>
<keyword evidence="13" id="KW-1185">Reference proteome</keyword>
<keyword evidence="7 10" id="KW-0472">Membrane</keyword>